<dbReference type="InterPro" id="IPR045312">
    <property type="entry name" value="PCBER-like"/>
</dbReference>
<dbReference type="EMBL" id="JAAGWQ010000132">
    <property type="protein sequence ID" value="KAF5664701.1"/>
    <property type="molecule type" value="Genomic_DNA"/>
</dbReference>
<feature type="domain" description="NmrA-like" evidence="3">
    <location>
        <begin position="2"/>
        <end position="254"/>
    </location>
</feature>
<evidence type="ECO:0000313" key="5">
    <source>
        <dbReference type="Proteomes" id="UP000567885"/>
    </source>
</evidence>
<dbReference type="CDD" id="cd05259">
    <property type="entry name" value="PCBER_SDR_a"/>
    <property type="match status" value="1"/>
</dbReference>
<keyword evidence="1" id="KW-0521">NADP</keyword>
<gene>
    <name evidence="4" type="ORF">FHETE_6972</name>
</gene>
<evidence type="ECO:0000259" key="3">
    <source>
        <dbReference type="Pfam" id="PF05368"/>
    </source>
</evidence>
<evidence type="ECO:0000256" key="2">
    <source>
        <dbReference type="ARBA" id="ARBA00023002"/>
    </source>
</evidence>
<reference evidence="4 5" key="1">
    <citation type="submission" date="2020-05" db="EMBL/GenBank/DDBJ databases">
        <title>Identification and distribution of gene clusters putatively required for synthesis of sphingolipid metabolism inhibitors in phylogenetically diverse species of the filamentous fungus Fusarium.</title>
        <authorList>
            <person name="Kim H.-S."/>
            <person name="Busman M."/>
            <person name="Brown D.W."/>
            <person name="Divon H."/>
            <person name="Uhlig S."/>
            <person name="Proctor R.H."/>
        </authorList>
    </citation>
    <scope>NUCLEOTIDE SEQUENCE [LARGE SCALE GENOMIC DNA]</scope>
    <source>
        <strain evidence="4 5">NRRL 20693</strain>
    </source>
</reference>
<sequence>MKVVIVGATGVTGGSIVNGLLESDTPFEITALIRPSSIEKPAVESLRERGVKIVPIDLQGPSQELVAALKGKDVVISAIYYQALDDEIPLSNAAKEAGVKRYVPCFFATIAPRGLMAARDKKEDILDHIQRLYLPYTIIDVGWWYQLTPPRVPSGKLDHGLTYPNNQIIAGGNTPSALVDVHDVGKYVAAIINDPRTINKKVLAHSDTKTQNEIHDLVEKITGEKAERTELSEDQISEQLLQFKGAHEISQTRAILEYWMSWGVRGDNTAENAVYLGYLLASDLYPSVRGGSLESFIQNVFDGKGGKVF</sequence>
<evidence type="ECO:0000256" key="1">
    <source>
        <dbReference type="ARBA" id="ARBA00022857"/>
    </source>
</evidence>
<protein>
    <submittedName>
        <fullName evidence="4">Isoflavone reductase</fullName>
    </submittedName>
</protein>
<evidence type="ECO:0000313" key="4">
    <source>
        <dbReference type="EMBL" id="KAF5664701.1"/>
    </source>
</evidence>
<proteinExistence type="predicted"/>
<keyword evidence="5" id="KW-1185">Reference proteome</keyword>
<organism evidence="4 5">
    <name type="scientific">Fusarium heterosporum</name>
    <dbReference type="NCBI Taxonomy" id="42747"/>
    <lineage>
        <taxon>Eukaryota</taxon>
        <taxon>Fungi</taxon>
        <taxon>Dikarya</taxon>
        <taxon>Ascomycota</taxon>
        <taxon>Pezizomycotina</taxon>
        <taxon>Sordariomycetes</taxon>
        <taxon>Hypocreomycetidae</taxon>
        <taxon>Hypocreales</taxon>
        <taxon>Nectriaceae</taxon>
        <taxon>Fusarium</taxon>
        <taxon>Fusarium heterosporum species complex</taxon>
    </lineage>
</organism>
<dbReference type="InterPro" id="IPR050608">
    <property type="entry name" value="NmrA-type/Isoflavone_red_sf"/>
</dbReference>
<dbReference type="PANTHER" id="PTHR43349:SF93">
    <property type="entry name" value="ISOFLAVONE REDUCTASE HOMOLOG P3-RELATED"/>
    <property type="match status" value="1"/>
</dbReference>
<dbReference type="PANTHER" id="PTHR43349">
    <property type="entry name" value="PINORESINOL REDUCTASE-RELATED"/>
    <property type="match status" value="1"/>
</dbReference>
<dbReference type="Proteomes" id="UP000567885">
    <property type="component" value="Unassembled WGS sequence"/>
</dbReference>
<dbReference type="OrthoDB" id="419598at2759"/>
<dbReference type="AlphaFoldDB" id="A0A8H5T813"/>
<accession>A0A8H5T813</accession>
<dbReference type="SUPFAM" id="SSF51735">
    <property type="entry name" value="NAD(P)-binding Rossmann-fold domains"/>
    <property type="match status" value="1"/>
</dbReference>
<dbReference type="InterPro" id="IPR008030">
    <property type="entry name" value="NmrA-like"/>
</dbReference>
<dbReference type="InterPro" id="IPR036291">
    <property type="entry name" value="NAD(P)-bd_dom_sf"/>
</dbReference>
<comment type="caution">
    <text evidence="4">The sequence shown here is derived from an EMBL/GenBank/DDBJ whole genome shotgun (WGS) entry which is preliminary data.</text>
</comment>
<dbReference type="Pfam" id="PF05368">
    <property type="entry name" value="NmrA"/>
    <property type="match status" value="1"/>
</dbReference>
<name>A0A8H5T813_FUSHE</name>
<keyword evidence="2" id="KW-0560">Oxidoreductase</keyword>
<dbReference type="Gene3D" id="3.40.50.720">
    <property type="entry name" value="NAD(P)-binding Rossmann-like Domain"/>
    <property type="match status" value="1"/>
</dbReference>
<dbReference type="GO" id="GO:0016491">
    <property type="term" value="F:oxidoreductase activity"/>
    <property type="evidence" value="ECO:0007669"/>
    <property type="project" value="UniProtKB-KW"/>
</dbReference>
<dbReference type="Gene3D" id="3.90.25.10">
    <property type="entry name" value="UDP-galactose 4-epimerase, domain 1"/>
    <property type="match status" value="1"/>
</dbReference>